<dbReference type="EMBL" id="JAMDGY010000077">
    <property type="protein sequence ID" value="MDD0993095.1"/>
    <property type="molecule type" value="Genomic_DNA"/>
</dbReference>
<evidence type="ECO:0000313" key="1">
    <source>
        <dbReference type="EMBL" id="MDD0993095.1"/>
    </source>
</evidence>
<proteinExistence type="predicted"/>
<dbReference type="Proteomes" id="UP001148203">
    <property type="component" value="Unassembled WGS sequence"/>
</dbReference>
<comment type="caution">
    <text evidence="1">The sequence shown here is derived from an EMBL/GenBank/DDBJ whole genome shotgun (WGS) entry which is preliminary data.</text>
</comment>
<sequence length="64" mass="7017">MKGIHDDLEHTADDLEEIARGLAGHAVYLSHSIHTQDARDVKARISGLNTSINDLRHVADSIDT</sequence>
<accession>A0ABT5NY24</accession>
<keyword evidence="2" id="KW-1185">Reference proteome</keyword>
<protein>
    <submittedName>
        <fullName evidence="1">Uncharacterized protein</fullName>
    </submittedName>
</protein>
<reference evidence="1 2" key="1">
    <citation type="submission" date="2022-05" db="EMBL/GenBank/DDBJ databases">
        <title>Novel Pseudomonas spp. Isolated from a Rainbow Trout Aquaculture Facility.</title>
        <authorList>
            <person name="Testerman T."/>
            <person name="Graf J."/>
        </authorList>
    </citation>
    <scope>NUCLEOTIDE SEQUENCE [LARGE SCALE GENOMIC DNA]</scope>
    <source>
        <strain evidence="1 2">ID681</strain>
    </source>
</reference>
<dbReference type="RefSeq" id="WP_273913914.1">
    <property type="nucleotide sequence ID" value="NZ_JAMDGX010000116.1"/>
</dbReference>
<name>A0ABT5NY24_9PSED</name>
<gene>
    <name evidence="1" type="ORF">M5G11_21430</name>
</gene>
<evidence type="ECO:0000313" key="2">
    <source>
        <dbReference type="Proteomes" id="UP001148203"/>
    </source>
</evidence>
<organism evidence="1 2">
    <name type="scientific">Pseudomonas fontis</name>
    <dbReference type="NCBI Taxonomy" id="2942633"/>
    <lineage>
        <taxon>Bacteria</taxon>
        <taxon>Pseudomonadati</taxon>
        <taxon>Pseudomonadota</taxon>
        <taxon>Gammaproteobacteria</taxon>
        <taxon>Pseudomonadales</taxon>
        <taxon>Pseudomonadaceae</taxon>
        <taxon>Pseudomonas</taxon>
    </lineage>
</organism>